<gene>
    <name evidence="1" type="ORF">EI163_12685</name>
</gene>
<evidence type="ECO:0000313" key="1">
    <source>
        <dbReference type="EMBL" id="MBE0404396.1"/>
    </source>
</evidence>
<comment type="caution">
    <text evidence="1">The sequence shown here is derived from an EMBL/GenBank/DDBJ whole genome shotgun (WGS) entry which is preliminary data.</text>
</comment>
<dbReference type="RefSeq" id="WP_172116088.1">
    <property type="nucleotide sequence ID" value="NZ_JABUYX010000015.1"/>
</dbReference>
<sequence>MQDLKDNFMAQIAQLLLKVVGSWNMQRYTGPMTKQNMTFFSLLPINAVADYPYLQRLSAAVFVRLPQMQLRMSIA</sequence>
<proteinExistence type="predicted"/>
<keyword evidence="2" id="KW-1185">Reference proteome</keyword>
<accession>A0ABR9FDC1</accession>
<name>A0ABR9FDC1_9GAMM</name>
<protein>
    <submittedName>
        <fullName evidence="1">Uncharacterized protein</fullName>
    </submittedName>
</protein>
<evidence type="ECO:0000313" key="2">
    <source>
        <dbReference type="Proteomes" id="UP000754821"/>
    </source>
</evidence>
<dbReference type="EMBL" id="RRZC01000014">
    <property type="protein sequence ID" value="MBE0404396.1"/>
    <property type="molecule type" value="Genomic_DNA"/>
</dbReference>
<dbReference type="Proteomes" id="UP000754821">
    <property type="component" value="Unassembled WGS sequence"/>
</dbReference>
<organism evidence="1 2">
    <name type="scientific">Halomonas citrativorans</name>
    <dbReference type="NCBI Taxonomy" id="2742612"/>
    <lineage>
        <taxon>Bacteria</taxon>
        <taxon>Pseudomonadati</taxon>
        <taxon>Pseudomonadota</taxon>
        <taxon>Gammaproteobacteria</taxon>
        <taxon>Oceanospirillales</taxon>
        <taxon>Halomonadaceae</taxon>
        <taxon>Halomonas</taxon>
    </lineage>
</organism>
<reference evidence="1 2" key="1">
    <citation type="submission" date="2020-07" db="EMBL/GenBank/DDBJ databases">
        <title>Halophilic bacteria isolated from french cheeses.</title>
        <authorList>
            <person name="Kothe C.I."/>
            <person name="Farah-Kraiem B."/>
            <person name="Renault P."/>
            <person name="Dridi B."/>
        </authorList>
    </citation>
    <scope>NUCLEOTIDE SEQUENCE [LARGE SCALE GENOMIC DNA]</scope>
    <source>
        <strain evidence="1 2">FME16</strain>
    </source>
</reference>